<dbReference type="PROSITE" id="PS52015">
    <property type="entry name" value="TONB_CTD"/>
    <property type="match status" value="1"/>
</dbReference>
<evidence type="ECO:0000313" key="13">
    <source>
        <dbReference type="EMBL" id="WAR45649.1"/>
    </source>
</evidence>
<sequence length="262" mass="28330">MIVTTCFLQYVAVANKPPRQPGDTPTYPTSRPQNSSTWPAVLIAASLHLAWLAMPGDDTNKEAIMPPKPIMVNWIDAPIAKTLAAPAPKAEPKPETTLEKPKPKPRPKTVKPQPVVATQRQTAAEMSVPIDEPVIQKETSPAPTPTLPAPAVSSASPTNSPAESEQRPTSLPSLNADYLNNPPPSYPPQSRELGEQGKVLLRVLVNAHGDVEQVNLRKSSGYQRLDQAAQDSVKQWRFVPAKRGDQAVTAWVVVPISFSLEG</sequence>
<feature type="domain" description="TonB C-terminal" evidence="12">
    <location>
        <begin position="171"/>
        <end position="262"/>
    </location>
</feature>
<evidence type="ECO:0000259" key="12">
    <source>
        <dbReference type="PROSITE" id="PS52015"/>
    </source>
</evidence>
<evidence type="ECO:0000256" key="3">
    <source>
        <dbReference type="ARBA" id="ARBA00022448"/>
    </source>
</evidence>
<evidence type="ECO:0000256" key="2">
    <source>
        <dbReference type="ARBA" id="ARBA00006555"/>
    </source>
</evidence>
<keyword evidence="6" id="KW-0812">Transmembrane</keyword>
<proteinExistence type="inferred from homology"/>
<evidence type="ECO:0000256" key="8">
    <source>
        <dbReference type="ARBA" id="ARBA00022989"/>
    </source>
</evidence>
<dbReference type="SUPFAM" id="SSF74653">
    <property type="entry name" value="TolA/TonB C-terminal domain"/>
    <property type="match status" value="1"/>
</dbReference>
<name>A0ABY7GMC3_9GAMM</name>
<dbReference type="RefSeq" id="WP_255186558.1">
    <property type="nucleotide sequence ID" value="NZ_CP113517.1"/>
</dbReference>
<dbReference type="InterPro" id="IPR037682">
    <property type="entry name" value="TonB_C"/>
</dbReference>
<dbReference type="InterPro" id="IPR051045">
    <property type="entry name" value="TonB-dependent_transducer"/>
</dbReference>
<keyword evidence="5 10" id="KW-0997">Cell inner membrane</keyword>
<keyword evidence="8" id="KW-1133">Transmembrane helix</keyword>
<dbReference type="InterPro" id="IPR003538">
    <property type="entry name" value="TonB"/>
</dbReference>
<evidence type="ECO:0000256" key="5">
    <source>
        <dbReference type="ARBA" id="ARBA00022519"/>
    </source>
</evidence>
<comment type="similarity">
    <text evidence="2 10">Belongs to the TonB family.</text>
</comment>
<keyword evidence="3 10" id="KW-0813">Transport</keyword>
<comment type="subcellular location">
    <subcellularLocation>
        <location evidence="1 10">Cell inner membrane</location>
        <topology evidence="1 10">Single-pass membrane protein</topology>
        <orientation evidence="1 10">Periplasmic side</orientation>
    </subcellularLocation>
</comment>
<organism evidence="13 14">
    <name type="scientific">Methylomonas rapida</name>
    <dbReference type="NCBI Taxonomy" id="2963939"/>
    <lineage>
        <taxon>Bacteria</taxon>
        <taxon>Pseudomonadati</taxon>
        <taxon>Pseudomonadota</taxon>
        <taxon>Gammaproteobacteria</taxon>
        <taxon>Methylococcales</taxon>
        <taxon>Methylococcaceae</taxon>
        <taxon>Methylomonas</taxon>
    </lineage>
</organism>
<dbReference type="InterPro" id="IPR006260">
    <property type="entry name" value="TonB/TolA_C"/>
</dbReference>
<dbReference type="EMBL" id="CP113517">
    <property type="protein sequence ID" value="WAR45649.1"/>
    <property type="molecule type" value="Genomic_DNA"/>
</dbReference>
<keyword evidence="7 10" id="KW-0653">Protein transport</keyword>
<reference evidence="13" key="1">
    <citation type="submission" date="2022-11" db="EMBL/GenBank/DDBJ databases">
        <title>Methylomonas rapida sp. nov., Carotenoid-Producing Obligate Methanotrophs with High Growth Characteristics and Biotechnological Potential.</title>
        <authorList>
            <person name="Tikhonova E.N."/>
            <person name="Suleimanov R.Z."/>
            <person name="Miroshnikov K."/>
            <person name="Oshkin I.Y."/>
            <person name="Belova S.E."/>
            <person name="Danilova O.V."/>
            <person name="Ashikhmin A."/>
            <person name="Konopkin A."/>
            <person name="But S.Y."/>
            <person name="Khmelenina V.N."/>
            <person name="Kuznetsov N."/>
            <person name="Pimenov N.V."/>
            <person name="Dedysh S.N."/>
        </authorList>
    </citation>
    <scope>NUCLEOTIDE SEQUENCE</scope>
    <source>
        <strain evidence="13">MP1</strain>
    </source>
</reference>
<evidence type="ECO:0000256" key="11">
    <source>
        <dbReference type="SAM" id="MobiDB-lite"/>
    </source>
</evidence>
<feature type="compositionally biased region" description="Basic and acidic residues" evidence="11">
    <location>
        <begin position="90"/>
        <end position="102"/>
    </location>
</feature>
<dbReference type="PANTHER" id="PTHR33446">
    <property type="entry name" value="PROTEIN TONB-RELATED"/>
    <property type="match status" value="1"/>
</dbReference>
<evidence type="ECO:0000256" key="4">
    <source>
        <dbReference type="ARBA" id="ARBA00022475"/>
    </source>
</evidence>
<protein>
    <recommendedName>
        <fullName evidence="10">Protein TonB</fullName>
    </recommendedName>
</protein>
<feature type="compositionally biased region" description="Polar residues" evidence="11">
    <location>
        <begin position="26"/>
        <end position="35"/>
    </location>
</feature>
<keyword evidence="10" id="KW-0735">Signal-anchor</keyword>
<feature type="region of interest" description="Disordered" evidence="11">
    <location>
        <begin position="84"/>
        <end position="190"/>
    </location>
</feature>
<gene>
    <name evidence="13" type="ORF">NM686_003800</name>
</gene>
<accession>A0ABY7GMC3</accession>
<dbReference type="Gene3D" id="3.30.1150.10">
    <property type="match status" value="1"/>
</dbReference>
<feature type="region of interest" description="Disordered" evidence="11">
    <location>
        <begin position="15"/>
        <end position="35"/>
    </location>
</feature>
<comment type="function">
    <text evidence="10">Interacts with outer membrane receptor proteins that carry out high-affinity binding and energy dependent uptake into the periplasmic space of specific substrates. It could act to transduce energy from the cytoplasmic membrane to specific energy-requiring processes in the outer membrane, resulting in the release into the periplasm of ligands bound by these outer membrane proteins.</text>
</comment>
<keyword evidence="4 10" id="KW-1003">Cell membrane</keyword>
<evidence type="ECO:0000256" key="6">
    <source>
        <dbReference type="ARBA" id="ARBA00022692"/>
    </source>
</evidence>
<evidence type="ECO:0000256" key="7">
    <source>
        <dbReference type="ARBA" id="ARBA00022927"/>
    </source>
</evidence>
<feature type="compositionally biased region" description="Low complexity" evidence="11">
    <location>
        <begin position="149"/>
        <end position="162"/>
    </location>
</feature>
<dbReference type="PANTHER" id="PTHR33446:SF2">
    <property type="entry name" value="PROTEIN TONB"/>
    <property type="match status" value="1"/>
</dbReference>
<dbReference type="PRINTS" id="PR01374">
    <property type="entry name" value="TONBPROTEIN"/>
</dbReference>
<dbReference type="NCBIfam" id="TIGR01352">
    <property type="entry name" value="tonB_Cterm"/>
    <property type="match status" value="1"/>
</dbReference>
<evidence type="ECO:0000256" key="9">
    <source>
        <dbReference type="ARBA" id="ARBA00023136"/>
    </source>
</evidence>
<dbReference type="Pfam" id="PF03544">
    <property type="entry name" value="TonB_C"/>
    <property type="match status" value="1"/>
</dbReference>
<dbReference type="Proteomes" id="UP001162780">
    <property type="component" value="Chromosome"/>
</dbReference>
<evidence type="ECO:0000313" key="14">
    <source>
        <dbReference type="Proteomes" id="UP001162780"/>
    </source>
</evidence>
<evidence type="ECO:0000256" key="10">
    <source>
        <dbReference type="RuleBase" id="RU362123"/>
    </source>
</evidence>
<evidence type="ECO:0000256" key="1">
    <source>
        <dbReference type="ARBA" id="ARBA00004383"/>
    </source>
</evidence>
<keyword evidence="9" id="KW-0472">Membrane</keyword>
<keyword evidence="14" id="KW-1185">Reference proteome</keyword>